<gene>
    <name evidence="2" type="ORF">A2832_02215</name>
</gene>
<keyword evidence="1" id="KW-1133">Transmembrane helix</keyword>
<accession>A0A1G2SZ96</accession>
<keyword evidence="1" id="KW-0472">Membrane</keyword>
<evidence type="ECO:0000313" key="2">
    <source>
        <dbReference type="EMBL" id="OHA89929.1"/>
    </source>
</evidence>
<protein>
    <submittedName>
        <fullName evidence="2">Uncharacterized protein</fullName>
    </submittedName>
</protein>
<evidence type="ECO:0000313" key="3">
    <source>
        <dbReference type="Proteomes" id="UP000178538"/>
    </source>
</evidence>
<keyword evidence="1" id="KW-0812">Transmembrane</keyword>
<name>A0A1G2SZ96_9BACT</name>
<proteinExistence type="predicted"/>
<dbReference type="Proteomes" id="UP000178538">
    <property type="component" value="Unassembled WGS sequence"/>
</dbReference>
<dbReference type="AlphaFoldDB" id="A0A1G2SZ96"/>
<reference evidence="2 3" key="1">
    <citation type="journal article" date="2016" name="Nat. Commun.">
        <title>Thousands of microbial genomes shed light on interconnected biogeochemical processes in an aquifer system.</title>
        <authorList>
            <person name="Anantharaman K."/>
            <person name="Brown C.T."/>
            <person name="Hug L.A."/>
            <person name="Sharon I."/>
            <person name="Castelle C.J."/>
            <person name="Probst A.J."/>
            <person name="Thomas B.C."/>
            <person name="Singh A."/>
            <person name="Wilkins M.J."/>
            <person name="Karaoz U."/>
            <person name="Brodie E.L."/>
            <person name="Williams K.H."/>
            <person name="Hubbard S.S."/>
            <person name="Banfield J.F."/>
        </authorList>
    </citation>
    <scope>NUCLEOTIDE SEQUENCE [LARGE SCALE GENOMIC DNA]</scope>
</reference>
<dbReference type="EMBL" id="MHVG01000022">
    <property type="protein sequence ID" value="OHA89929.1"/>
    <property type="molecule type" value="Genomic_DNA"/>
</dbReference>
<comment type="caution">
    <text evidence="2">The sequence shown here is derived from an EMBL/GenBank/DDBJ whole genome shotgun (WGS) entry which is preliminary data.</text>
</comment>
<evidence type="ECO:0000256" key="1">
    <source>
        <dbReference type="SAM" id="Phobius"/>
    </source>
</evidence>
<dbReference type="STRING" id="1802737.A2832_02215"/>
<feature type="transmembrane region" description="Helical" evidence="1">
    <location>
        <begin position="66"/>
        <end position="87"/>
    </location>
</feature>
<organism evidence="2 3">
    <name type="scientific">Candidatus Zambryskibacteria bacterium RIFCSPHIGHO2_01_FULL_44_22b</name>
    <dbReference type="NCBI Taxonomy" id="1802737"/>
    <lineage>
        <taxon>Bacteria</taxon>
        <taxon>Candidatus Zambryskiibacteriota</taxon>
    </lineage>
</organism>
<sequence length="282" mass="31680">MEENPEEKFNPPTGEPAPLRQIRTFQGDIAEALQRQNESLVSIQQAEVARRGFSESVPESGGNKKFYFLLGTVILLAFGATGVWYTYFEYKTQTTAPIVVTPQNRFFSIDTEERLNVASTSRLELIGTISAAQTGVGSNETKQLVLDITTVEFFKILNTRAPGSLVRAFDQSLMLGAFGENTFLVIKLVSFENAFAGMLSWEKDLAADIGPIFNTRELLRDIGPETVFIDVTDRNKDVRALEIEGKMVLLYSFFDNNMLIITDDIETLRVLVERLTREKLSR</sequence>